<dbReference type="PANTHER" id="PTHR30055">
    <property type="entry name" value="HTH-TYPE TRANSCRIPTIONAL REGULATOR RUTR"/>
    <property type="match status" value="1"/>
</dbReference>
<evidence type="ECO:0000313" key="7">
    <source>
        <dbReference type="EMBL" id="MFC3979805.1"/>
    </source>
</evidence>
<evidence type="ECO:0000256" key="3">
    <source>
        <dbReference type="ARBA" id="ARBA00023163"/>
    </source>
</evidence>
<gene>
    <name evidence="7" type="ORF">ACFOYY_06730</name>
</gene>
<evidence type="ECO:0000256" key="4">
    <source>
        <dbReference type="PROSITE-ProRule" id="PRU00335"/>
    </source>
</evidence>
<keyword evidence="3" id="KW-0804">Transcription</keyword>
<dbReference type="Proteomes" id="UP001595698">
    <property type="component" value="Unassembled WGS sequence"/>
</dbReference>
<feature type="DNA-binding region" description="H-T-H motif" evidence="4">
    <location>
        <begin position="33"/>
        <end position="52"/>
    </location>
</feature>
<dbReference type="InterPro" id="IPR036271">
    <property type="entry name" value="Tet_transcr_reg_TetR-rel_C_sf"/>
</dbReference>
<protein>
    <submittedName>
        <fullName evidence="7">TetR/AcrR family transcriptional regulator</fullName>
    </submittedName>
</protein>
<dbReference type="InterPro" id="IPR050109">
    <property type="entry name" value="HTH-type_TetR-like_transc_reg"/>
</dbReference>
<accession>A0ABV8EWL5</accession>
<reference evidence="8" key="1">
    <citation type="journal article" date="2019" name="Int. J. Syst. Evol. Microbiol.">
        <title>The Global Catalogue of Microorganisms (GCM) 10K type strain sequencing project: providing services to taxonomists for standard genome sequencing and annotation.</title>
        <authorList>
            <consortium name="The Broad Institute Genomics Platform"/>
            <consortium name="The Broad Institute Genome Sequencing Center for Infectious Disease"/>
            <person name="Wu L."/>
            <person name="Ma J."/>
        </authorList>
    </citation>
    <scope>NUCLEOTIDE SEQUENCE [LARGE SCALE GENOMIC DNA]</scope>
    <source>
        <strain evidence="8">TBRC 7912</strain>
    </source>
</reference>
<proteinExistence type="predicted"/>
<evidence type="ECO:0000256" key="2">
    <source>
        <dbReference type="ARBA" id="ARBA00023125"/>
    </source>
</evidence>
<name>A0ABV8EWL5_9ACTN</name>
<dbReference type="PROSITE" id="PS50977">
    <property type="entry name" value="HTH_TETR_2"/>
    <property type="match status" value="1"/>
</dbReference>
<dbReference type="InterPro" id="IPR009057">
    <property type="entry name" value="Homeodomain-like_sf"/>
</dbReference>
<evidence type="ECO:0000313" key="8">
    <source>
        <dbReference type="Proteomes" id="UP001595698"/>
    </source>
</evidence>
<dbReference type="PANTHER" id="PTHR30055:SF234">
    <property type="entry name" value="HTH-TYPE TRANSCRIPTIONAL REGULATOR BETI"/>
    <property type="match status" value="1"/>
</dbReference>
<dbReference type="PRINTS" id="PR00455">
    <property type="entry name" value="HTHTETR"/>
</dbReference>
<keyword evidence="1" id="KW-0805">Transcription regulation</keyword>
<dbReference type="SUPFAM" id="SSF48498">
    <property type="entry name" value="Tetracyclin repressor-like, C-terminal domain"/>
    <property type="match status" value="1"/>
</dbReference>
<feature type="domain" description="HTH tetR-type" evidence="6">
    <location>
        <begin position="10"/>
        <end position="70"/>
    </location>
</feature>
<dbReference type="EMBL" id="JBHSBC010000004">
    <property type="protein sequence ID" value="MFC3979805.1"/>
    <property type="molecule type" value="Genomic_DNA"/>
</dbReference>
<dbReference type="RefSeq" id="WP_386188660.1">
    <property type="nucleotide sequence ID" value="NZ_JBHSBC010000004.1"/>
</dbReference>
<comment type="caution">
    <text evidence="7">The sequence shown here is derived from an EMBL/GenBank/DDBJ whole genome shotgun (WGS) entry which is preliminary data.</text>
</comment>
<dbReference type="InterPro" id="IPR001647">
    <property type="entry name" value="HTH_TetR"/>
</dbReference>
<dbReference type="Pfam" id="PF00440">
    <property type="entry name" value="TetR_N"/>
    <property type="match status" value="1"/>
</dbReference>
<feature type="compositionally biased region" description="Low complexity" evidence="5">
    <location>
        <begin position="78"/>
        <end position="94"/>
    </location>
</feature>
<sequence>MATRRTEMTQESRRLLVTAASELFAEKGYRQTSFIDIADRAGISRGSIPWHFGNKLGLLEAVIDDRLDAMLTAFGPAPASGPAAASDPASTSGPASGGSASGRISGEVRGDPLEQVMAFIRMPVARLFITLLAEAVEADSPIRDHYARLHVALREAVRAWIPEHAVPPGTTPEAFTVVLVGTVIGIHAQWRITPEAVDLEAVRTALRALLSTVLEGTGTDRE</sequence>
<evidence type="ECO:0000256" key="1">
    <source>
        <dbReference type="ARBA" id="ARBA00023015"/>
    </source>
</evidence>
<evidence type="ECO:0000259" key="6">
    <source>
        <dbReference type="PROSITE" id="PS50977"/>
    </source>
</evidence>
<evidence type="ECO:0000256" key="5">
    <source>
        <dbReference type="SAM" id="MobiDB-lite"/>
    </source>
</evidence>
<dbReference type="SUPFAM" id="SSF46689">
    <property type="entry name" value="Homeodomain-like"/>
    <property type="match status" value="1"/>
</dbReference>
<keyword evidence="8" id="KW-1185">Reference proteome</keyword>
<feature type="region of interest" description="Disordered" evidence="5">
    <location>
        <begin position="78"/>
        <end position="106"/>
    </location>
</feature>
<keyword evidence="2 4" id="KW-0238">DNA-binding</keyword>
<dbReference type="Gene3D" id="1.10.357.10">
    <property type="entry name" value="Tetracycline Repressor, domain 2"/>
    <property type="match status" value="1"/>
</dbReference>
<organism evidence="7 8">
    <name type="scientific">Streptosporangium jomthongense</name>
    <dbReference type="NCBI Taxonomy" id="1193683"/>
    <lineage>
        <taxon>Bacteria</taxon>
        <taxon>Bacillati</taxon>
        <taxon>Actinomycetota</taxon>
        <taxon>Actinomycetes</taxon>
        <taxon>Streptosporangiales</taxon>
        <taxon>Streptosporangiaceae</taxon>
        <taxon>Streptosporangium</taxon>
    </lineage>
</organism>